<dbReference type="RefSeq" id="WP_116883756.1">
    <property type="nucleotide sequence ID" value="NZ_CABMMC010000237.1"/>
</dbReference>
<name>A0A2U1B1L2_9BACT</name>
<keyword evidence="2" id="KW-1185">Reference proteome</keyword>
<evidence type="ECO:0000313" key="2">
    <source>
        <dbReference type="Proteomes" id="UP000245959"/>
    </source>
</evidence>
<comment type="caution">
    <text evidence="1">The sequence shown here is derived from an EMBL/GenBank/DDBJ whole genome shotgun (WGS) entry which is preliminary data.</text>
</comment>
<dbReference type="EMBL" id="QEKH01000011">
    <property type="protein sequence ID" value="PVY42560.1"/>
    <property type="molecule type" value="Genomic_DNA"/>
</dbReference>
<reference evidence="1 2" key="1">
    <citation type="submission" date="2018-04" db="EMBL/GenBank/DDBJ databases">
        <title>Genomic Encyclopedia of Type Strains, Phase IV (KMG-IV): sequencing the most valuable type-strain genomes for metagenomic binning, comparative biology and taxonomic classification.</title>
        <authorList>
            <person name="Goeker M."/>
        </authorList>
    </citation>
    <scope>NUCLEOTIDE SEQUENCE [LARGE SCALE GENOMIC DNA]</scope>
    <source>
        <strain evidence="1 2">DSM 14823</strain>
    </source>
</reference>
<organism evidence="1 2">
    <name type="scientific">Victivallis vadensis</name>
    <dbReference type="NCBI Taxonomy" id="172901"/>
    <lineage>
        <taxon>Bacteria</taxon>
        <taxon>Pseudomonadati</taxon>
        <taxon>Lentisphaerota</taxon>
        <taxon>Lentisphaeria</taxon>
        <taxon>Victivallales</taxon>
        <taxon>Victivallaceae</taxon>
        <taxon>Victivallis</taxon>
    </lineage>
</organism>
<dbReference type="PANTHER" id="PTHR12993">
    <property type="entry name" value="N-ACETYLGLUCOSAMINYL-PHOSPHATIDYLINOSITOL DE-N-ACETYLASE-RELATED"/>
    <property type="match status" value="1"/>
</dbReference>
<dbReference type="GO" id="GO:0016811">
    <property type="term" value="F:hydrolase activity, acting on carbon-nitrogen (but not peptide) bonds, in linear amides"/>
    <property type="evidence" value="ECO:0007669"/>
    <property type="project" value="TreeGrafter"/>
</dbReference>
<dbReference type="InterPro" id="IPR003737">
    <property type="entry name" value="GlcNAc_PI_deacetylase-related"/>
</dbReference>
<dbReference type="Pfam" id="PF02585">
    <property type="entry name" value="PIG-L"/>
    <property type="match status" value="1"/>
</dbReference>
<proteinExistence type="predicted"/>
<accession>A0A2U1B1L2</accession>
<sequence length="274" mass="31197">MAEMVRNYLVIGAHPDDPDLLFGGCAVKLLKAGHRVKFVSVSSGDCGHYAMEPAALALRRHREAQESAKVAGLTGYEILDVPDCHVVCTLELREKLIRVIRDFGPDVVISHRLCDYHADHRATAQCVMDCAYLVRVPMYCADTPIPRKDPVFAYGYDAFTDPRPIRADAVTEIDSVAETKLRMLDCHRSQFYEWLPWNMGLEAPEPDRMSRQERQEYLDRHWGGRDRQAAEFAREALRERYGARGDEIRRAELFELSPYGAQPAPAEFRALFPD</sequence>
<dbReference type="Gene3D" id="3.40.50.10320">
    <property type="entry name" value="LmbE-like"/>
    <property type="match status" value="1"/>
</dbReference>
<dbReference type="SUPFAM" id="SSF102588">
    <property type="entry name" value="LmbE-like"/>
    <property type="match status" value="1"/>
</dbReference>
<dbReference type="OrthoDB" id="9790023at2"/>
<dbReference type="PANTHER" id="PTHR12993:SF11">
    <property type="entry name" value="N-ACETYLGLUCOSAMINYL-PHOSPHATIDYLINOSITOL DE-N-ACETYLASE"/>
    <property type="match status" value="1"/>
</dbReference>
<dbReference type="Proteomes" id="UP000245959">
    <property type="component" value="Unassembled WGS sequence"/>
</dbReference>
<protein>
    <submittedName>
        <fullName evidence="1">LmbE family N-acetylglucosaminyl deacetylase</fullName>
    </submittedName>
</protein>
<dbReference type="InterPro" id="IPR024078">
    <property type="entry name" value="LmbE-like_dom_sf"/>
</dbReference>
<dbReference type="AlphaFoldDB" id="A0A2U1B1L2"/>
<gene>
    <name evidence="1" type="ORF">C8D82_11117</name>
</gene>
<evidence type="ECO:0000313" key="1">
    <source>
        <dbReference type="EMBL" id="PVY42560.1"/>
    </source>
</evidence>
<dbReference type="GeneID" id="78295067"/>